<proteinExistence type="predicted"/>
<comment type="caution">
    <text evidence="1">The sequence shown here is derived from an EMBL/GenBank/DDBJ whole genome shotgun (WGS) entry which is preliminary data.</text>
</comment>
<dbReference type="Proteomes" id="UP000191408">
    <property type="component" value="Unassembled WGS sequence"/>
</dbReference>
<keyword evidence="2" id="KW-1185">Reference proteome</keyword>
<name>A0A1V6NW95_PENPO</name>
<organism evidence="1 2">
    <name type="scientific">Penicillium polonicum</name>
    <dbReference type="NCBI Taxonomy" id="60169"/>
    <lineage>
        <taxon>Eukaryota</taxon>
        <taxon>Fungi</taxon>
        <taxon>Dikarya</taxon>
        <taxon>Ascomycota</taxon>
        <taxon>Pezizomycotina</taxon>
        <taxon>Eurotiomycetes</taxon>
        <taxon>Eurotiomycetidae</taxon>
        <taxon>Eurotiales</taxon>
        <taxon>Aspergillaceae</taxon>
        <taxon>Penicillium</taxon>
    </lineage>
</organism>
<evidence type="ECO:0000313" key="2">
    <source>
        <dbReference type="Proteomes" id="UP000191408"/>
    </source>
</evidence>
<accession>A0A1V6NW95</accession>
<gene>
    <name evidence="1" type="ORF">PENPOL_c002G07438</name>
</gene>
<reference evidence="2" key="1">
    <citation type="journal article" date="2017" name="Nat. Microbiol.">
        <title>Global analysis of biosynthetic gene clusters reveals vast potential of secondary metabolite production in Penicillium species.</title>
        <authorList>
            <person name="Nielsen J.C."/>
            <person name="Grijseels S."/>
            <person name="Prigent S."/>
            <person name="Ji B."/>
            <person name="Dainat J."/>
            <person name="Nielsen K.F."/>
            <person name="Frisvad J.C."/>
            <person name="Workman M."/>
            <person name="Nielsen J."/>
        </authorList>
    </citation>
    <scope>NUCLEOTIDE SEQUENCE [LARGE SCALE GENOMIC DNA]</scope>
    <source>
        <strain evidence="2">IBT 4502</strain>
    </source>
</reference>
<sequence>MRPPQNPSKRTPERESTHNCADCLENALNETGFQSWGFAIYRCTYQSDSDWEEFLRRYRWHIADALEYNNGLDLLESFKMTVFENEALFRGVGVSTSTATIREHFQQWATTAMQEQGVSPDRLAIANFEAARYRLCLFVDEESLQSVIQPPLEDRFNKNAFVNMLNGWWKEESLDDHDPEDLDDDELEAVRQELLNGYDPIEGCTVQDVGWMKVTFRAAGLAGFLRLGELDEWERYYVRPSEICDYI</sequence>
<dbReference type="OrthoDB" id="4424523at2759"/>
<dbReference type="AlphaFoldDB" id="A0A1V6NW95"/>
<dbReference type="EMBL" id="MDYM01000002">
    <property type="protein sequence ID" value="OQD69003.1"/>
    <property type="molecule type" value="Genomic_DNA"/>
</dbReference>
<dbReference type="STRING" id="60169.A0A1V6NW95"/>
<protein>
    <submittedName>
        <fullName evidence="1">Uncharacterized protein</fullName>
    </submittedName>
</protein>
<evidence type="ECO:0000313" key="1">
    <source>
        <dbReference type="EMBL" id="OQD69003.1"/>
    </source>
</evidence>